<feature type="signal peptide" evidence="1">
    <location>
        <begin position="1"/>
        <end position="26"/>
    </location>
</feature>
<reference evidence="3 4" key="1">
    <citation type="submission" date="2015-05" db="EMBL/GenBank/DDBJ databases">
        <title>Genome sequencing and analysis of members of genus Stenotrophomonas.</title>
        <authorList>
            <person name="Patil P.P."/>
            <person name="Midha S."/>
            <person name="Patil P.B."/>
        </authorList>
    </citation>
    <scope>NUCLEOTIDE SEQUENCE [LARGE SCALE GENOMIC DNA]</scope>
    <source>
        <strain evidence="3 4">DSM 18929</strain>
    </source>
</reference>
<accession>A0A0R0CGE5</accession>
<dbReference type="PATRIC" id="fig|405444.3.peg.108"/>
<dbReference type="InterPro" id="IPR029045">
    <property type="entry name" value="ClpP/crotonase-like_dom_sf"/>
</dbReference>
<dbReference type="InterPro" id="IPR005151">
    <property type="entry name" value="Tail-specific_protease"/>
</dbReference>
<evidence type="ECO:0000313" key="3">
    <source>
        <dbReference type="EMBL" id="KRG65031.1"/>
    </source>
</evidence>
<sequence>MVAERRGVLFPFFGLAAIALAFSADAQLPTVSAREQMLTLLERAALHRDHVDWRGLRRDLANTPDPQRQRVLLDDAIRRATAGHGRWLSADEVDSRSKRVSVLQQGTASSSEPVVASTTVTLDPRLGMIGVGPYLTDRRLSEAQQSAGGRQWALNLQAAIRRQDDGSRCGWILDLRQNSGGNMWPMLLGAGPLLHGSVEESTPVGYFSDGRNTQPWYYRNGTVGAGHQVHVALGAEGYVLKRPGSPVAVLQSGRTASSGEAIVLALRGRRNSRSFGFPTAGYSTGNNPVTLVDGSLLVLTGTVMKDRNGMGDGARIFPNMPSRDDEDMERAARQWLLAQPACTGRREAAVAPLPINVSR</sequence>
<dbReference type="SUPFAM" id="SSF52096">
    <property type="entry name" value="ClpP/crotonase"/>
    <property type="match status" value="1"/>
</dbReference>
<feature type="chain" id="PRO_5006394051" description="Tail specific protease domain-containing protein" evidence="1">
    <location>
        <begin position="27"/>
        <end position="359"/>
    </location>
</feature>
<dbReference type="EMBL" id="LDJI01000010">
    <property type="protein sequence ID" value="KRG65031.1"/>
    <property type="molecule type" value="Genomic_DNA"/>
</dbReference>
<evidence type="ECO:0000256" key="1">
    <source>
        <dbReference type="SAM" id="SignalP"/>
    </source>
</evidence>
<proteinExistence type="predicted"/>
<gene>
    <name evidence="3" type="ORF">ABB26_05560</name>
</gene>
<dbReference type="GO" id="GO:0008236">
    <property type="term" value="F:serine-type peptidase activity"/>
    <property type="evidence" value="ECO:0007669"/>
    <property type="project" value="InterPro"/>
</dbReference>
<protein>
    <recommendedName>
        <fullName evidence="2">Tail specific protease domain-containing protein</fullName>
    </recommendedName>
</protein>
<dbReference type="STRING" id="405444.ABB26_05560"/>
<dbReference type="GO" id="GO:0006508">
    <property type="term" value="P:proteolysis"/>
    <property type="evidence" value="ECO:0007669"/>
    <property type="project" value="InterPro"/>
</dbReference>
<comment type="caution">
    <text evidence="3">The sequence shown here is derived from an EMBL/GenBank/DDBJ whole genome shotgun (WGS) entry which is preliminary data.</text>
</comment>
<evidence type="ECO:0000313" key="4">
    <source>
        <dbReference type="Proteomes" id="UP000050864"/>
    </source>
</evidence>
<keyword evidence="1" id="KW-0732">Signal</keyword>
<keyword evidence="4" id="KW-1185">Reference proteome</keyword>
<name>A0A0R0CGE5_9GAMM</name>
<feature type="domain" description="Tail specific protease" evidence="2">
    <location>
        <begin position="152"/>
        <end position="310"/>
    </location>
</feature>
<organism evidence="3 4">
    <name type="scientific">Stenotrophomonas humi</name>
    <dbReference type="NCBI Taxonomy" id="405444"/>
    <lineage>
        <taxon>Bacteria</taxon>
        <taxon>Pseudomonadati</taxon>
        <taxon>Pseudomonadota</taxon>
        <taxon>Gammaproteobacteria</taxon>
        <taxon>Lysobacterales</taxon>
        <taxon>Lysobacteraceae</taxon>
        <taxon>Stenotrophomonas</taxon>
    </lineage>
</organism>
<evidence type="ECO:0000259" key="2">
    <source>
        <dbReference type="Pfam" id="PF03572"/>
    </source>
</evidence>
<dbReference type="Proteomes" id="UP000050864">
    <property type="component" value="Unassembled WGS sequence"/>
</dbReference>
<dbReference type="Gene3D" id="3.90.226.10">
    <property type="entry name" value="2-enoyl-CoA Hydratase, Chain A, domain 1"/>
    <property type="match status" value="1"/>
</dbReference>
<dbReference type="Pfam" id="PF03572">
    <property type="entry name" value="Peptidase_S41"/>
    <property type="match status" value="1"/>
</dbReference>
<dbReference type="AlphaFoldDB" id="A0A0R0CGE5"/>